<organism evidence="6">
    <name type="scientific">Guillardia theta (strain CCMP2712)</name>
    <name type="common">Cryptophyte</name>
    <dbReference type="NCBI Taxonomy" id="905079"/>
    <lineage>
        <taxon>Eukaryota</taxon>
        <taxon>Cryptophyceae</taxon>
        <taxon>Pyrenomonadales</taxon>
        <taxon>Geminigeraceae</taxon>
        <taxon>Guillardia</taxon>
    </lineage>
</organism>
<keyword evidence="3" id="KW-0677">Repeat</keyword>
<dbReference type="Gene3D" id="3.40.50.2000">
    <property type="entry name" value="Glycogen Phosphorylase B"/>
    <property type="match status" value="1"/>
</dbReference>
<dbReference type="InterPro" id="IPR029489">
    <property type="entry name" value="OGT/SEC/SPY_C"/>
</dbReference>
<protein>
    <recommendedName>
        <fullName evidence="5">O-GlcNAc transferase C-terminal domain-containing protein</fullName>
    </recommendedName>
</protein>
<dbReference type="GO" id="GO:0006493">
    <property type="term" value="P:protein O-linked glycosylation"/>
    <property type="evidence" value="ECO:0007669"/>
    <property type="project" value="InterPro"/>
</dbReference>
<evidence type="ECO:0000259" key="5">
    <source>
        <dbReference type="Pfam" id="PF13844"/>
    </source>
</evidence>
<evidence type="ECO:0000313" key="6">
    <source>
        <dbReference type="EMBL" id="EKX47897.1"/>
    </source>
</evidence>
<dbReference type="PANTHER" id="PTHR44366">
    <property type="entry name" value="UDP-N-ACETYLGLUCOSAMINE--PEPTIDE N-ACETYLGLUCOSAMINYLTRANSFERASE 110 KDA SUBUNIT"/>
    <property type="match status" value="1"/>
</dbReference>
<evidence type="ECO:0000256" key="2">
    <source>
        <dbReference type="ARBA" id="ARBA00022679"/>
    </source>
</evidence>
<dbReference type="PANTHER" id="PTHR44366:SF1">
    <property type="entry name" value="UDP-N-ACETYLGLUCOSAMINE--PEPTIDE N-ACETYLGLUCOSAMINYLTRANSFERASE 110 KDA SUBUNIT"/>
    <property type="match status" value="1"/>
</dbReference>
<dbReference type="GeneID" id="17304527"/>
<dbReference type="Gene3D" id="3.40.50.11380">
    <property type="match status" value="1"/>
</dbReference>
<dbReference type="AlphaFoldDB" id="L1JHW5"/>
<keyword evidence="2" id="KW-0808">Transferase</keyword>
<dbReference type="GO" id="GO:0097363">
    <property type="term" value="F:protein O-acetylglucosaminyltransferase activity"/>
    <property type="evidence" value="ECO:0007669"/>
    <property type="project" value="TreeGrafter"/>
</dbReference>
<dbReference type="KEGG" id="gtt:GUITHDRAFT_69287"/>
<feature type="non-terminal residue" evidence="6">
    <location>
        <position position="437"/>
    </location>
</feature>
<keyword evidence="4" id="KW-0802">TPR repeat</keyword>
<evidence type="ECO:0000313" key="8">
    <source>
        <dbReference type="Proteomes" id="UP000011087"/>
    </source>
</evidence>
<sequence>MPFHALHYTSSGVSFDKGTIRRIAEAYAKDAKEKALKLIKQKPNKEDDDEYHAWRDEKIILNPSENGIPRLRIGYISSDFVDHPTADLIQSALLLHDDSKFEIFCYSITRDDDNSHYRKTIAQEIEHFRNFSQRDNDKKCAEAIAEDGIHILVNLNGHTAGDRNGISALRPAPVQLVYLAYPGTMGADYIDFNVADRTVCPEKHREFYTERILHMPYCYQTNSFRHLYPEILDQKNLPTRDDHQLPDHPTVVFCNFCRLGRITADLFQIWMNILRRVPNSVIWLYKHPKAAVPRLQLQAKRSGIPPERLVFGPPCSPKIEHLKRVTLADLCLDTIVYNGHTTASDMLWAGVPFVTVSGDNWPSLVATCIAKSVGMPEMAVSNLAEYEELAVKLGNDPVMLREWKTKLQANRLSAPLFDPERWIRSFESGLEKVWRLY</sequence>
<evidence type="ECO:0000256" key="3">
    <source>
        <dbReference type="ARBA" id="ARBA00022737"/>
    </source>
</evidence>
<dbReference type="OrthoDB" id="9991317at2759"/>
<name>L1JHW5_GUITC</name>
<dbReference type="RefSeq" id="XP_005834877.1">
    <property type="nucleotide sequence ID" value="XM_005834820.1"/>
</dbReference>
<evidence type="ECO:0000256" key="4">
    <source>
        <dbReference type="ARBA" id="ARBA00022803"/>
    </source>
</evidence>
<dbReference type="InterPro" id="IPR037919">
    <property type="entry name" value="OGT"/>
</dbReference>
<feature type="domain" description="O-GlcNAc transferase C-terminal" evidence="5">
    <location>
        <begin position="69"/>
        <end position="233"/>
    </location>
</feature>
<dbReference type="Proteomes" id="UP000011087">
    <property type="component" value="Unassembled WGS sequence"/>
</dbReference>
<dbReference type="PaxDb" id="55529-EKX47897"/>
<reference evidence="8" key="2">
    <citation type="submission" date="2012-11" db="EMBL/GenBank/DDBJ databases">
        <authorList>
            <person name="Kuo A."/>
            <person name="Curtis B.A."/>
            <person name="Tanifuji G."/>
            <person name="Burki F."/>
            <person name="Gruber A."/>
            <person name="Irimia M."/>
            <person name="Maruyama S."/>
            <person name="Arias M.C."/>
            <person name="Ball S.G."/>
            <person name="Gile G.H."/>
            <person name="Hirakawa Y."/>
            <person name="Hopkins J.F."/>
            <person name="Rensing S.A."/>
            <person name="Schmutz J."/>
            <person name="Symeonidi A."/>
            <person name="Elias M."/>
            <person name="Eveleigh R.J."/>
            <person name="Herman E.K."/>
            <person name="Klute M.J."/>
            <person name="Nakayama T."/>
            <person name="Obornik M."/>
            <person name="Reyes-Prieto A."/>
            <person name="Armbrust E.V."/>
            <person name="Aves S.J."/>
            <person name="Beiko R.G."/>
            <person name="Coutinho P."/>
            <person name="Dacks J.B."/>
            <person name="Durnford D.G."/>
            <person name="Fast N.M."/>
            <person name="Green B.R."/>
            <person name="Grisdale C."/>
            <person name="Hempe F."/>
            <person name="Henrissat B."/>
            <person name="Hoppner M.P."/>
            <person name="Ishida K.-I."/>
            <person name="Kim E."/>
            <person name="Koreny L."/>
            <person name="Kroth P.G."/>
            <person name="Liu Y."/>
            <person name="Malik S.-B."/>
            <person name="Maier U.G."/>
            <person name="McRose D."/>
            <person name="Mock T."/>
            <person name="Neilson J.A."/>
            <person name="Onodera N.T."/>
            <person name="Poole A.M."/>
            <person name="Pritham E.J."/>
            <person name="Richards T.A."/>
            <person name="Rocap G."/>
            <person name="Roy S.W."/>
            <person name="Sarai C."/>
            <person name="Schaack S."/>
            <person name="Shirato S."/>
            <person name="Slamovits C.H."/>
            <person name="Spencer D.F."/>
            <person name="Suzuki S."/>
            <person name="Worden A.Z."/>
            <person name="Zauner S."/>
            <person name="Barry K."/>
            <person name="Bell C."/>
            <person name="Bharti A.K."/>
            <person name="Crow J.A."/>
            <person name="Grimwood J."/>
            <person name="Kramer R."/>
            <person name="Lindquist E."/>
            <person name="Lucas S."/>
            <person name="Salamov A."/>
            <person name="McFadden G.I."/>
            <person name="Lane C.E."/>
            <person name="Keeling P.J."/>
            <person name="Gray M.W."/>
            <person name="Grigoriev I.V."/>
            <person name="Archibald J.M."/>
        </authorList>
    </citation>
    <scope>NUCLEOTIDE SEQUENCE</scope>
    <source>
        <strain evidence="8">CCMP2712</strain>
    </source>
</reference>
<reference evidence="6 8" key="1">
    <citation type="journal article" date="2012" name="Nature">
        <title>Algal genomes reveal evolutionary mosaicism and the fate of nucleomorphs.</title>
        <authorList>
            <consortium name="DOE Joint Genome Institute"/>
            <person name="Curtis B.A."/>
            <person name="Tanifuji G."/>
            <person name="Burki F."/>
            <person name="Gruber A."/>
            <person name="Irimia M."/>
            <person name="Maruyama S."/>
            <person name="Arias M.C."/>
            <person name="Ball S.G."/>
            <person name="Gile G.H."/>
            <person name="Hirakawa Y."/>
            <person name="Hopkins J.F."/>
            <person name="Kuo A."/>
            <person name="Rensing S.A."/>
            <person name="Schmutz J."/>
            <person name="Symeonidi A."/>
            <person name="Elias M."/>
            <person name="Eveleigh R.J."/>
            <person name="Herman E.K."/>
            <person name="Klute M.J."/>
            <person name="Nakayama T."/>
            <person name="Obornik M."/>
            <person name="Reyes-Prieto A."/>
            <person name="Armbrust E.V."/>
            <person name="Aves S.J."/>
            <person name="Beiko R.G."/>
            <person name="Coutinho P."/>
            <person name="Dacks J.B."/>
            <person name="Durnford D.G."/>
            <person name="Fast N.M."/>
            <person name="Green B.R."/>
            <person name="Grisdale C.J."/>
            <person name="Hempel F."/>
            <person name="Henrissat B."/>
            <person name="Hoppner M.P."/>
            <person name="Ishida K."/>
            <person name="Kim E."/>
            <person name="Koreny L."/>
            <person name="Kroth P.G."/>
            <person name="Liu Y."/>
            <person name="Malik S.B."/>
            <person name="Maier U.G."/>
            <person name="McRose D."/>
            <person name="Mock T."/>
            <person name="Neilson J.A."/>
            <person name="Onodera N.T."/>
            <person name="Poole A.M."/>
            <person name="Pritham E.J."/>
            <person name="Richards T.A."/>
            <person name="Rocap G."/>
            <person name="Roy S.W."/>
            <person name="Sarai C."/>
            <person name="Schaack S."/>
            <person name="Shirato S."/>
            <person name="Slamovits C.H."/>
            <person name="Spencer D.F."/>
            <person name="Suzuki S."/>
            <person name="Worden A.Z."/>
            <person name="Zauner S."/>
            <person name="Barry K."/>
            <person name="Bell C."/>
            <person name="Bharti A.K."/>
            <person name="Crow J.A."/>
            <person name="Grimwood J."/>
            <person name="Kramer R."/>
            <person name="Lindquist E."/>
            <person name="Lucas S."/>
            <person name="Salamov A."/>
            <person name="McFadden G.I."/>
            <person name="Lane C.E."/>
            <person name="Keeling P.J."/>
            <person name="Gray M.W."/>
            <person name="Grigoriev I.V."/>
            <person name="Archibald J.M."/>
        </authorList>
    </citation>
    <scope>NUCLEOTIDE SEQUENCE</scope>
    <source>
        <strain evidence="6 8">CCMP2712</strain>
    </source>
</reference>
<dbReference type="EnsemblProtists" id="EKX47897">
    <property type="protein sequence ID" value="EKX47897"/>
    <property type="gene ID" value="GUITHDRAFT_69287"/>
</dbReference>
<accession>L1JHW5</accession>
<dbReference type="eggNOG" id="KOG4626">
    <property type="taxonomic scope" value="Eukaryota"/>
</dbReference>
<comment type="pathway">
    <text evidence="1">Protein modification; protein glycosylation.</text>
</comment>
<gene>
    <name evidence="6" type="ORF">GUITHDRAFT_69287</name>
</gene>
<dbReference type="Pfam" id="PF13844">
    <property type="entry name" value="Glyco_transf_41"/>
    <property type="match status" value="2"/>
</dbReference>
<dbReference type="EMBL" id="JH992988">
    <property type="protein sequence ID" value="EKX47897.1"/>
    <property type="molecule type" value="Genomic_DNA"/>
</dbReference>
<keyword evidence="8" id="KW-1185">Reference proteome</keyword>
<dbReference type="OMA" id="FRTHATT"/>
<reference evidence="7" key="3">
    <citation type="submission" date="2016-03" db="UniProtKB">
        <authorList>
            <consortium name="EnsemblProtists"/>
        </authorList>
    </citation>
    <scope>IDENTIFICATION</scope>
</reference>
<evidence type="ECO:0000313" key="7">
    <source>
        <dbReference type="EnsemblProtists" id="EKX47897"/>
    </source>
</evidence>
<dbReference type="HOGENOM" id="CLU_001721_2_2_1"/>
<feature type="domain" description="O-GlcNAc transferase C-terminal" evidence="5">
    <location>
        <begin position="236"/>
        <end position="423"/>
    </location>
</feature>
<evidence type="ECO:0000256" key="1">
    <source>
        <dbReference type="ARBA" id="ARBA00004922"/>
    </source>
</evidence>
<proteinExistence type="predicted"/>